<feature type="compositionally biased region" description="Low complexity" evidence="7">
    <location>
        <begin position="202"/>
        <end position="221"/>
    </location>
</feature>
<gene>
    <name evidence="8" type="ORF">CYFA0S_21e02014g</name>
</gene>
<dbReference type="GO" id="GO:0033063">
    <property type="term" value="C:Rad51B-Rad51C-Rad51D-XRCC2 complex"/>
    <property type="evidence" value="ECO:0007669"/>
    <property type="project" value="TreeGrafter"/>
</dbReference>
<dbReference type="EMBL" id="LK052906">
    <property type="protein sequence ID" value="CDR46067.1"/>
    <property type="molecule type" value="Genomic_DNA"/>
</dbReference>
<dbReference type="GO" id="GO:0033065">
    <property type="term" value="C:Rad51C-XRCC3 complex"/>
    <property type="evidence" value="ECO:0007669"/>
    <property type="project" value="TreeGrafter"/>
</dbReference>
<dbReference type="PANTHER" id="PTHR46239:SF1">
    <property type="entry name" value="DNA REPAIR PROTEIN RAD51 HOMOLOG 3"/>
    <property type="match status" value="1"/>
</dbReference>
<dbReference type="GO" id="GO:0008821">
    <property type="term" value="F:crossover junction DNA endonuclease activity"/>
    <property type="evidence" value="ECO:0007669"/>
    <property type="project" value="TreeGrafter"/>
</dbReference>
<dbReference type="GO" id="GO:0005524">
    <property type="term" value="F:ATP binding"/>
    <property type="evidence" value="ECO:0007669"/>
    <property type="project" value="UniProtKB-KW"/>
</dbReference>
<dbReference type="OrthoDB" id="3981235at2759"/>
<organism evidence="8">
    <name type="scientific">Cyberlindnera fabianii</name>
    <name type="common">Yeast</name>
    <name type="synonym">Hansenula fabianii</name>
    <dbReference type="NCBI Taxonomy" id="36022"/>
    <lineage>
        <taxon>Eukaryota</taxon>
        <taxon>Fungi</taxon>
        <taxon>Dikarya</taxon>
        <taxon>Ascomycota</taxon>
        <taxon>Saccharomycotina</taxon>
        <taxon>Saccharomycetes</taxon>
        <taxon>Phaffomycetales</taxon>
        <taxon>Phaffomycetaceae</taxon>
        <taxon>Cyberlindnera</taxon>
    </lineage>
</organism>
<dbReference type="Gene3D" id="3.40.50.300">
    <property type="entry name" value="P-loop containing nucleotide triphosphate hydrolases"/>
    <property type="match status" value="1"/>
</dbReference>
<protein>
    <submittedName>
        <fullName evidence="8">CYFA0S21e02014g1_1</fullName>
    </submittedName>
</protein>
<accession>A0A061B828</accession>
<dbReference type="InterPro" id="IPR052093">
    <property type="entry name" value="HR_Repair_Mediator"/>
</dbReference>
<feature type="compositionally biased region" description="Polar residues" evidence="7">
    <location>
        <begin position="192"/>
        <end position="201"/>
    </location>
</feature>
<evidence type="ECO:0000313" key="8">
    <source>
        <dbReference type="EMBL" id="CDR46067.1"/>
    </source>
</evidence>
<feature type="region of interest" description="Disordered" evidence="7">
    <location>
        <begin position="460"/>
        <end position="500"/>
    </location>
</feature>
<dbReference type="AlphaFoldDB" id="A0A061B828"/>
<dbReference type="GO" id="GO:0000707">
    <property type="term" value="P:meiotic DNA recombinase assembly"/>
    <property type="evidence" value="ECO:0007669"/>
    <property type="project" value="TreeGrafter"/>
</dbReference>
<keyword evidence="4" id="KW-0067">ATP-binding</keyword>
<feature type="compositionally biased region" description="Polar residues" evidence="7">
    <location>
        <begin position="468"/>
        <end position="487"/>
    </location>
</feature>
<proteinExistence type="predicted"/>
<keyword evidence="2" id="KW-0547">Nucleotide-binding</keyword>
<dbReference type="SUPFAM" id="SSF52540">
    <property type="entry name" value="P-loop containing nucleoside triphosphate hydrolases"/>
    <property type="match status" value="1"/>
</dbReference>
<evidence type="ECO:0000256" key="4">
    <source>
        <dbReference type="ARBA" id="ARBA00022840"/>
    </source>
</evidence>
<dbReference type="PANTHER" id="PTHR46239">
    <property type="entry name" value="DNA REPAIR PROTEIN RAD51 HOMOLOG 3 RAD51C"/>
    <property type="match status" value="1"/>
</dbReference>
<reference evidence="8" key="1">
    <citation type="journal article" date="2014" name="Genome Announc.">
        <title>Genome sequence of the yeast Cyberlindnera fabianii (Hansenula fabianii).</title>
        <authorList>
            <person name="Freel K.C."/>
            <person name="Sarilar V."/>
            <person name="Neuveglise C."/>
            <person name="Devillers H."/>
            <person name="Friedrich A."/>
            <person name="Schacherer J."/>
        </authorList>
    </citation>
    <scope>NUCLEOTIDE SEQUENCE</scope>
    <source>
        <strain evidence="8">YJS4271</strain>
    </source>
</reference>
<evidence type="ECO:0000256" key="1">
    <source>
        <dbReference type="ARBA" id="ARBA00004123"/>
    </source>
</evidence>
<name>A0A061B828_CYBFA</name>
<dbReference type="VEuPathDB" id="FungiDB:BON22_5314"/>
<dbReference type="GO" id="GO:0007131">
    <property type="term" value="P:reciprocal meiotic recombination"/>
    <property type="evidence" value="ECO:0007669"/>
    <property type="project" value="TreeGrafter"/>
</dbReference>
<comment type="subcellular location">
    <subcellularLocation>
        <location evidence="1">Nucleus</location>
    </subcellularLocation>
</comment>
<keyword evidence="3" id="KW-0227">DNA damage</keyword>
<evidence type="ECO:0000256" key="2">
    <source>
        <dbReference type="ARBA" id="ARBA00022741"/>
    </source>
</evidence>
<keyword evidence="5" id="KW-0234">DNA repair</keyword>
<evidence type="ECO:0000256" key="6">
    <source>
        <dbReference type="ARBA" id="ARBA00023242"/>
    </source>
</evidence>
<dbReference type="GO" id="GO:0000400">
    <property type="term" value="F:four-way junction DNA binding"/>
    <property type="evidence" value="ECO:0007669"/>
    <property type="project" value="TreeGrafter"/>
</dbReference>
<feature type="region of interest" description="Disordered" evidence="7">
    <location>
        <begin position="192"/>
        <end position="229"/>
    </location>
</feature>
<evidence type="ECO:0000256" key="3">
    <source>
        <dbReference type="ARBA" id="ARBA00022763"/>
    </source>
</evidence>
<dbReference type="InterPro" id="IPR027417">
    <property type="entry name" value="P-loop_NTPase"/>
</dbReference>
<evidence type="ECO:0000256" key="5">
    <source>
        <dbReference type="ARBA" id="ARBA00023204"/>
    </source>
</evidence>
<sequence length="585" mass="65204">MSQHRTPAQPLSQLLTQRPLQAVPTSVPELDRSLRGGIVPSHIYEVSGLNNSGKASLASQICLNAMSQYKTVLWITMTQDLPTPTLLRLNAAFDPTRLVHHRITTIGELFIFLLHIPPTYGLIIIDDFAYALNRSIGELEDMITRPKISLETRRNKTILDFMKLLKHYCTVNKSSCVLFNHVDTENMTFIKTNQTPDPETISTQSSRQVSLSSSTSSTSSSQPPPQKFHQQVLKSGLGDHYTWSSHIRSRLMLYKDVVQGIKTATFVHIRHCAMIRKDMKAKGIEQGVVNFSVTIGGLKSVECTQTHPARSRFEIDERDFESDGEVDDHVIPETTVDITQADSTVLDAVEGSVEIPSSPHRYIQNARELLSSQLEEMAADDEVQVTDDNANNQSDDITIGAEASHTNESTADLLKAIDETMEDPVGIVPHQIIPEVQNVPSVSVVSNTLAEVYEPAAEIITPPLEHITPQTHDQQDSESQSPSLSFHTPSSPPPADPATQEDLDAVSMVADVSLEVHEIDDEMEELYPTQPEDEGIIRLTQLQTSKDDMRKRSMTTPAMLEFKRTKFQEEESQDIDDCIPQTFPF</sequence>
<evidence type="ECO:0000256" key="7">
    <source>
        <dbReference type="SAM" id="MobiDB-lite"/>
    </source>
</evidence>
<keyword evidence="6" id="KW-0539">Nucleus</keyword>
<feature type="region of interest" description="Disordered" evidence="7">
    <location>
        <begin position="564"/>
        <end position="585"/>
    </location>
</feature>
<dbReference type="GO" id="GO:0005657">
    <property type="term" value="C:replication fork"/>
    <property type="evidence" value="ECO:0007669"/>
    <property type="project" value="TreeGrafter"/>
</dbReference>